<sequence>MGVGYELCWRVIETTFESRIRILTDAVINSKYIEPRQFLEDAIKIVLEHMHSVIQCISHDIFEGIVQYDVMLIINELVAKKVLIYEYINDKTFINFSSNSLYYNKIISEDAILLEQNFFFFSFKGIIYKKHSFVSYDIGTLGYYNLCQIEYMMETCYIQQRKFLENFEIFHFNKFTKKRLDNLSEIMKEKSTKIVEYVELLKEIKMKKQSLDNACFAFLIGSTSPRFLNISSTFSFEKQKEMTILPLWLTNLKRDKHVNLLYVQDQNNNTEYFVWIKHLSRLVNSQLSKKERKKYFYDQYNNKVISKSNYAHAVNVWQRFSIRTLGEYSDLYLKIDVLLLADVFKNFHNNCIASYGFDPLVIRWDGKPIYVGMCILDISNTIFVQISPRVYAFLSRLDSEKKLLLRKFYFAIVAFAPFPVPTYYMTPLFRENCKVMYDTSDYVVDNAYYIGFRANIYALRIDEKKDMKKAKRVKSNVIARSITFDDYMQCLNNEIEMKHKQSCIKSNLHEVYGTQYRKLF</sequence>
<dbReference type="AlphaFoldDB" id="A0A195AYT3"/>
<accession>A0A195AYT3</accession>
<evidence type="ECO:0008006" key="3">
    <source>
        <dbReference type="Google" id="ProtNLM"/>
    </source>
</evidence>
<dbReference type="Proteomes" id="UP000078540">
    <property type="component" value="Unassembled WGS sequence"/>
</dbReference>
<organism evidence="1 2">
    <name type="scientific">Atta colombica</name>
    <dbReference type="NCBI Taxonomy" id="520822"/>
    <lineage>
        <taxon>Eukaryota</taxon>
        <taxon>Metazoa</taxon>
        <taxon>Ecdysozoa</taxon>
        <taxon>Arthropoda</taxon>
        <taxon>Hexapoda</taxon>
        <taxon>Insecta</taxon>
        <taxon>Pterygota</taxon>
        <taxon>Neoptera</taxon>
        <taxon>Endopterygota</taxon>
        <taxon>Hymenoptera</taxon>
        <taxon>Apocrita</taxon>
        <taxon>Aculeata</taxon>
        <taxon>Formicoidea</taxon>
        <taxon>Formicidae</taxon>
        <taxon>Myrmicinae</taxon>
        <taxon>Atta</taxon>
    </lineage>
</organism>
<reference evidence="1 2" key="1">
    <citation type="submission" date="2015-09" db="EMBL/GenBank/DDBJ databases">
        <title>Atta colombica WGS genome.</title>
        <authorList>
            <person name="Nygaard S."/>
            <person name="Hu H."/>
            <person name="Boomsma J."/>
            <person name="Zhang G."/>
        </authorList>
    </citation>
    <scope>NUCLEOTIDE SEQUENCE [LARGE SCALE GENOMIC DNA]</scope>
    <source>
        <strain evidence="1">Treedump-2</strain>
        <tissue evidence="1">Whole body</tissue>
    </source>
</reference>
<proteinExistence type="predicted"/>
<gene>
    <name evidence="1" type="ORF">ALC53_12189</name>
</gene>
<protein>
    <recommendedName>
        <fullName evidence="3">DNA-directed DNA polymerase</fullName>
    </recommendedName>
</protein>
<name>A0A195AYT3_9HYME</name>
<evidence type="ECO:0000313" key="1">
    <source>
        <dbReference type="EMBL" id="KYM77398.1"/>
    </source>
</evidence>
<dbReference type="STRING" id="520822.A0A195AYT3"/>
<evidence type="ECO:0000313" key="2">
    <source>
        <dbReference type="Proteomes" id="UP000078540"/>
    </source>
</evidence>
<keyword evidence="2" id="KW-1185">Reference proteome</keyword>
<dbReference type="EMBL" id="KQ976700">
    <property type="protein sequence ID" value="KYM77398.1"/>
    <property type="molecule type" value="Genomic_DNA"/>
</dbReference>